<evidence type="ECO:0000256" key="8">
    <source>
        <dbReference type="ARBA" id="ARBA00022683"/>
    </source>
</evidence>
<proteinExistence type="predicted"/>
<feature type="domain" description="PTS EIIC type-2" evidence="16">
    <location>
        <begin position="290"/>
        <end position="642"/>
    </location>
</feature>
<dbReference type="OrthoDB" id="9782569at2"/>
<dbReference type="InterPro" id="IPR013014">
    <property type="entry name" value="PTS_EIIC_2"/>
</dbReference>
<feature type="transmembrane region" description="Helical" evidence="13">
    <location>
        <begin position="350"/>
        <end position="368"/>
    </location>
</feature>
<gene>
    <name evidence="17" type="ORF">AWM68_13560</name>
</gene>
<dbReference type="FunFam" id="3.40.930.10:FF:000009">
    <property type="entry name" value="PTS system, fructose specific IIABC component"/>
    <property type="match status" value="1"/>
</dbReference>
<feature type="transmembrane region" description="Helical" evidence="13">
    <location>
        <begin position="438"/>
        <end position="456"/>
    </location>
</feature>
<evidence type="ECO:0000256" key="13">
    <source>
        <dbReference type="SAM" id="Phobius"/>
    </source>
</evidence>
<dbReference type="AlphaFoldDB" id="A0A163PTY0"/>
<feature type="transmembrane region" description="Helical" evidence="13">
    <location>
        <begin position="400"/>
        <end position="418"/>
    </location>
</feature>
<dbReference type="PROSITE" id="PS51104">
    <property type="entry name" value="PTS_EIIC_TYPE_2"/>
    <property type="match status" value="1"/>
</dbReference>
<evidence type="ECO:0000256" key="1">
    <source>
        <dbReference type="ARBA" id="ARBA00004429"/>
    </source>
</evidence>
<dbReference type="Gene3D" id="3.40.930.10">
    <property type="entry name" value="Mannitol-specific EII, Chain A"/>
    <property type="match status" value="1"/>
</dbReference>
<keyword evidence="10" id="KW-0418">Kinase</keyword>
<keyword evidence="7" id="KW-0808">Transferase</keyword>
<dbReference type="NCBIfam" id="TIGR01427">
    <property type="entry name" value="PTS_IIC_fructo"/>
    <property type="match status" value="1"/>
</dbReference>
<evidence type="ECO:0000313" key="18">
    <source>
        <dbReference type="Proteomes" id="UP000076567"/>
    </source>
</evidence>
<evidence type="ECO:0000256" key="7">
    <source>
        <dbReference type="ARBA" id="ARBA00022679"/>
    </source>
</evidence>
<dbReference type="PANTHER" id="PTHR30505">
    <property type="entry name" value="FRUCTOSE-LIKE PERMEASE"/>
    <property type="match status" value="1"/>
</dbReference>
<sequence length="652" mass="70408">MELRNMTDKNLVLFDVDAQNKEQVIKQLISKIKKQDYIESEEALLEAVLKREEQSPTGMERGLAIPHGKSPTVKQAVFAVARLKTPLADWESIDPNNKVQLVFLIAIPESEAGTTHLKVLSTLSTNLMRDGYLENLMSAATPEEFLNRLDVEEKTEIASEKEFTKTVVAITACATGIAHTYMSAEALEKAGRELGVRVLVEKQGANGIEDELKADVIENADAVIFATDIAPKRKERFAGKAYVATRVAEPLRRGKEMIQKALNNPDGLVEADEEESSTTQSSGGGFFKDMVQAVMTGISYMIPVIVAGGLMMGIAKLGAMPFGLVNELGDPKYATHSNELFVILHHLDKFGGLIFKFMYPIFAAFVAYSLADRVGLVAGFIGGAFAGGLHYTFWNNPDGIPSGFLGALILGLAAGYIARFLNRKIQLNKNLAAMKPMFIIPAISVLSIFFLNFYIIDPVFGGLNVVLRNWIESAQGTGDVVLASIIASATAFDLGGPINKAAGAIAIGLAADEVYPLTPRVLAIVIPPIGLGLAVLIDKYVVGRRVFPADLRVAGNTSLLLGFLAISEGAIPFMLRNPLITIPINIIGAILGASTAVLLGAVQWLPLPAIWGWPLVENLWAYLLGLVVGAAFIAFANIFVRFAILKKKERQA</sequence>
<feature type="transmembrane region" description="Helical" evidence="13">
    <location>
        <begin position="517"/>
        <end position="537"/>
    </location>
</feature>
<dbReference type="GO" id="GO:0022877">
    <property type="term" value="F:protein-N(PI)-phosphohistidine-fructose phosphotransferase system transporter activity"/>
    <property type="evidence" value="ECO:0007669"/>
    <property type="project" value="InterPro"/>
</dbReference>
<organism evidence="17 18">
    <name type="scientific">Fictibacillus phosphorivorans</name>
    <dbReference type="NCBI Taxonomy" id="1221500"/>
    <lineage>
        <taxon>Bacteria</taxon>
        <taxon>Bacillati</taxon>
        <taxon>Bacillota</taxon>
        <taxon>Bacilli</taxon>
        <taxon>Bacillales</taxon>
        <taxon>Fictibacillaceae</taxon>
        <taxon>Fictibacillus</taxon>
    </lineage>
</organism>
<reference evidence="18" key="1">
    <citation type="submission" date="2016-01" db="EMBL/GenBank/DDBJ databases">
        <title>Draft genome of Chromobacterium sp. F49.</title>
        <authorList>
            <person name="Hong K.W."/>
        </authorList>
    </citation>
    <scope>NUCLEOTIDE SEQUENCE [LARGE SCALE GENOMIC DNA]</scope>
    <source>
        <strain evidence="18">P7IIIA</strain>
    </source>
</reference>
<dbReference type="GO" id="GO:0009401">
    <property type="term" value="P:phosphoenolpyruvate-dependent sugar phosphotransferase system"/>
    <property type="evidence" value="ECO:0007669"/>
    <property type="project" value="UniProtKB-KW"/>
</dbReference>
<feature type="transmembrane region" description="Helical" evidence="13">
    <location>
        <begin position="619"/>
        <end position="640"/>
    </location>
</feature>
<dbReference type="PROSITE" id="PS51099">
    <property type="entry name" value="PTS_EIIB_TYPE_2"/>
    <property type="match status" value="1"/>
</dbReference>
<dbReference type="PROSITE" id="PS51094">
    <property type="entry name" value="PTS_EIIA_TYPE_2"/>
    <property type="match status" value="1"/>
</dbReference>
<feature type="transmembrane region" description="Helical" evidence="13">
    <location>
        <begin position="582"/>
        <end position="607"/>
    </location>
</feature>
<dbReference type="Gene3D" id="3.40.50.2300">
    <property type="match status" value="1"/>
</dbReference>
<dbReference type="InterPro" id="IPR013011">
    <property type="entry name" value="PTS_EIIB_2"/>
</dbReference>
<dbReference type="InterPro" id="IPR002178">
    <property type="entry name" value="PTS_EIIA_type-2_dom"/>
</dbReference>
<dbReference type="InterPro" id="IPR036095">
    <property type="entry name" value="PTS_EIIB-like_sf"/>
</dbReference>
<evidence type="ECO:0000256" key="10">
    <source>
        <dbReference type="ARBA" id="ARBA00022777"/>
    </source>
</evidence>
<feature type="domain" description="PTS EIIB type-2" evidence="15">
    <location>
        <begin position="167"/>
        <end position="263"/>
    </location>
</feature>
<dbReference type="SUPFAM" id="SSF52794">
    <property type="entry name" value="PTS system IIB component-like"/>
    <property type="match status" value="1"/>
</dbReference>
<evidence type="ECO:0000256" key="3">
    <source>
        <dbReference type="ARBA" id="ARBA00022448"/>
    </source>
</evidence>
<dbReference type="GO" id="GO:0090563">
    <property type="term" value="F:protein-phosphocysteine-sugar phosphotransferase activity"/>
    <property type="evidence" value="ECO:0007669"/>
    <property type="project" value="TreeGrafter"/>
</dbReference>
<keyword evidence="8" id="KW-0598">Phosphotransferase system</keyword>
<evidence type="ECO:0000259" key="15">
    <source>
        <dbReference type="PROSITE" id="PS51099"/>
    </source>
</evidence>
<keyword evidence="3" id="KW-0813">Transport</keyword>
<dbReference type="GO" id="GO:0005351">
    <property type="term" value="F:carbohydrate:proton symporter activity"/>
    <property type="evidence" value="ECO:0007669"/>
    <property type="project" value="InterPro"/>
</dbReference>
<dbReference type="Pfam" id="PF02302">
    <property type="entry name" value="PTS_IIB"/>
    <property type="match status" value="1"/>
</dbReference>
<feature type="transmembrane region" description="Helical" evidence="13">
    <location>
        <begin position="375"/>
        <end position="394"/>
    </location>
</feature>
<evidence type="ECO:0000256" key="2">
    <source>
        <dbReference type="ARBA" id="ARBA00004496"/>
    </source>
</evidence>
<dbReference type="InterPro" id="IPR016152">
    <property type="entry name" value="PTrfase/Anion_transptr"/>
</dbReference>
<feature type="transmembrane region" description="Helical" evidence="13">
    <location>
        <begin position="298"/>
        <end position="319"/>
    </location>
</feature>
<keyword evidence="9 13" id="KW-0812">Transmembrane</keyword>
<dbReference type="InterPro" id="IPR003352">
    <property type="entry name" value="PTS_EIIC"/>
</dbReference>
<dbReference type="RefSeq" id="WP_066245186.1">
    <property type="nucleotide sequence ID" value="NZ_LRFC01000038.1"/>
</dbReference>
<dbReference type="NCBIfam" id="TIGR00829">
    <property type="entry name" value="FRU"/>
    <property type="match status" value="1"/>
</dbReference>
<dbReference type="InterPro" id="IPR003501">
    <property type="entry name" value="PTS_EIIB_2/3"/>
</dbReference>
<dbReference type="PANTHER" id="PTHR30505:SF0">
    <property type="entry name" value="FRUCTOSE-LIKE PTS SYSTEM EIIBC COMPONENT-RELATED"/>
    <property type="match status" value="1"/>
</dbReference>
<evidence type="ECO:0000256" key="5">
    <source>
        <dbReference type="ARBA" id="ARBA00022553"/>
    </source>
</evidence>
<dbReference type="GO" id="GO:0005737">
    <property type="term" value="C:cytoplasm"/>
    <property type="evidence" value="ECO:0007669"/>
    <property type="project" value="UniProtKB-SubCell"/>
</dbReference>
<dbReference type="NCBIfam" id="TIGR00848">
    <property type="entry name" value="fruA"/>
    <property type="match status" value="1"/>
</dbReference>
<evidence type="ECO:0000256" key="9">
    <source>
        <dbReference type="ARBA" id="ARBA00022692"/>
    </source>
</evidence>
<dbReference type="InterPro" id="IPR003353">
    <property type="entry name" value="PTS_IIB_fruc"/>
</dbReference>
<dbReference type="EMBL" id="LRFC01000038">
    <property type="protein sequence ID" value="KZE64128.1"/>
    <property type="molecule type" value="Genomic_DNA"/>
</dbReference>
<dbReference type="Proteomes" id="UP000076567">
    <property type="component" value="Unassembled WGS sequence"/>
</dbReference>
<dbReference type="CDD" id="cd05569">
    <property type="entry name" value="PTS_IIB_fructose"/>
    <property type="match status" value="1"/>
</dbReference>
<dbReference type="GO" id="GO:0016301">
    <property type="term" value="F:kinase activity"/>
    <property type="evidence" value="ECO:0007669"/>
    <property type="project" value="UniProtKB-KW"/>
</dbReference>
<dbReference type="SUPFAM" id="SSF55804">
    <property type="entry name" value="Phoshotransferase/anion transport protein"/>
    <property type="match status" value="1"/>
</dbReference>
<keyword evidence="6" id="KW-0762">Sugar transport</keyword>
<feature type="domain" description="PTS EIIA type-2" evidence="14">
    <location>
        <begin position="5"/>
        <end position="152"/>
    </location>
</feature>
<dbReference type="InterPro" id="IPR050864">
    <property type="entry name" value="Bacterial_PTS_Sugar_Transport"/>
</dbReference>
<dbReference type="Pfam" id="PF00359">
    <property type="entry name" value="PTS_EIIA_2"/>
    <property type="match status" value="1"/>
</dbReference>
<protein>
    <submittedName>
        <fullName evidence="17">PTS fructose transporter subunit IIABC</fullName>
    </submittedName>
</protein>
<dbReference type="Pfam" id="PF02378">
    <property type="entry name" value="PTS_EIIC"/>
    <property type="match status" value="1"/>
</dbReference>
<keyword evidence="11 13" id="KW-1133">Transmembrane helix</keyword>
<keyword evidence="18" id="KW-1185">Reference proteome</keyword>
<dbReference type="InterPro" id="IPR006327">
    <property type="entry name" value="PTS_IIC_fruc"/>
</dbReference>
<evidence type="ECO:0000259" key="14">
    <source>
        <dbReference type="PROSITE" id="PS51094"/>
    </source>
</evidence>
<keyword evidence="4" id="KW-1003">Cell membrane</keyword>
<evidence type="ECO:0000256" key="4">
    <source>
        <dbReference type="ARBA" id="ARBA00022475"/>
    </source>
</evidence>
<comment type="caution">
    <text evidence="17">The sequence shown here is derived from an EMBL/GenBank/DDBJ whole genome shotgun (WGS) entry which is preliminary data.</text>
</comment>
<evidence type="ECO:0000313" key="17">
    <source>
        <dbReference type="EMBL" id="KZE64128.1"/>
    </source>
</evidence>
<evidence type="ECO:0000259" key="16">
    <source>
        <dbReference type="PROSITE" id="PS51104"/>
    </source>
</evidence>
<comment type="subcellular location">
    <subcellularLocation>
        <location evidence="1">Cell inner membrane</location>
        <topology evidence="1">Multi-pass membrane protein</topology>
    </subcellularLocation>
    <subcellularLocation>
        <location evidence="2">Cytoplasm</location>
    </subcellularLocation>
</comment>
<dbReference type="GO" id="GO:0005886">
    <property type="term" value="C:plasma membrane"/>
    <property type="evidence" value="ECO:0007669"/>
    <property type="project" value="UniProtKB-SubCell"/>
</dbReference>
<keyword evidence="12 13" id="KW-0472">Membrane</keyword>
<dbReference type="CDD" id="cd00211">
    <property type="entry name" value="PTS_IIA_fru"/>
    <property type="match status" value="1"/>
</dbReference>
<dbReference type="InterPro" id="IPR004715">
    <property type="entry name" value="PTS_IIA_fruc"/>
</dbReference>
<evidence type="ECO:0000256" key="11">
    <source>
        <dbReference type="ARBA" id="ARBA00022989"/>
    </source>
</evidence>
<keyword evidence="5" id="KW-0597">Phosphoprotein</keyword>
<accession>A0A163PTY0</accession>
<evidence type="ECO:0000256" key="6">
    <source>
        <dbReference type="ARBA" id="ARBA00022597"/>
    </source>
</evidence>
<evidence type="ECO:0000256" key="12">
    <source>
        <dbReference type="ARBA" id="ARBA00023136"/>
    </source>
</evidence>
<name>A0A163PTY0_9BACL</name>